<keyword evidence="15" id="KW-0472">Membrane</keyword>
<evidence type="ECO:0000256" key="12">
    <source>
        <dbReference type="ARBA" id="ARBA00040186"/>
    </source>
</evidence>
<keyword evidence="8 14" id="KW-0378">Hydrolase</keyword>
<organism evidence="17 18">
    <name type="scientific">Camelus dromedarius</name>
    <name type="common">Dromedary</name>
    <name type="synonym">Arabian camel</name>
    <dbReference type="NCBI Taxonomy" id="9838"/>
    <lineage>
        <taxon>Eukaryota</taxon>
        <taxon>Metazoa</taxon>
        <taxon>Chordata</taxon>
        <taxon>Craniata</taxon>
        <taxon>Vertebrata</taxon>
        <taxon>Euteleostomi</taxon>
        <taxon>Mammalia</taxon>
        <taxon>Eutheria</taxon>
        <taxon>Laurasiatheria</taxon>
        <taxon>Artiodactyla</taxon>
        <taxon>Tylopoda</taxon>
        <taxon>Camelidae</taxon>
        <taxon>Camelus</taxon>
    </lineage>
</organism>
<dbReference type="GO" id="GO:0016787">
    <property type="term" value="F:hydrolase activity"/>
    <property type="evidence" value="ECO:0007669"/>
    <property type="project" value="UniProtKB-KW"/>
</dbReference>
<dbReference type="Proteomes" id="UP000299084">
    <property type="component" value="Unassembled WGS sequence"/>
</dbReference>
<dbReference type="InterPro" id="IPR023411">
    <property type="entry name" value="RNaseA_AS"/>
</dbReference>
<name>A0A5N4E0B0_CAMDR</name>
<evidence type="ECO:0000313" key="17">
    <source>
        <dbReference type="EMBL" id="KAB1276822.1"/>
    </source>
</evidence>
<reference evidence="17 18" key="1">
    <citation type="journal article" date="2019" name="Mol. Ecol. Resour.">
        <title>Improving Illumina assemblies with Hi-C and long reads: an example with the North African dromedary.</title>
        <authorList>
            <person name="Elbers J.P."/>
            <person name="Rogers M.F."/>
            <person name="Perelman P.L."/>
            <person name="Proskuryakova A.A."/>
            <person name="Serdyukova N.A."/>
            <person name="Johnson W.E."/>
            <person name="Horin P."/>
            <person name="Corander J."/>
            <person name="Murphy D."/>
            <person name="Burger P.A."/>
        </authorList>
    </citation>
    <scope>NUCLEOTIDE SEQUENCE [LARGE SCALE GENOMIC DNA]</scope>
    <source>
        <strain evidence="17">Drom800</strain>
        <tissue evidence="17">Blood</tissue>
    </source>
</reference>
<dbReference type="GO" id="GO:0005730">
    <property type="term" value="C:nucleolus"/>
    <property type="evidence" value="ECO:0007669"/>
    <property type="project" value="UniProtKB-SubCell"/>
</dbReference>
<evidence type="ECO:0000256" key="9">
    <source>
        <dbReference type="ARBA" id="ARBA00023022"/>
    </source>
</evidence>
<gene>
    <name evidence="17" type="ORF">Cadr_000005649</name>
</gene>
<dbReference type="EMBL" id="JWIN03000006">
    <property type="protein sequence ID" value="KAB1276822.1"/>
    <property type="molecule type" value="Genomic_DNA"/>
</dbReference>
<evidence type="ECO:0000256" key="11">
    <source>
        <dbReference type="ARBA" id="ARBA00023283"/>
    </source>
</evidence>
<dbReference type="PRINTS" id="PR00794">
    <property type="entry name" value="RIBONUCLEASE"/>
</dbReference>
<dbReference type="PANTHER" id="PTHR11437">
    <property type="entry name" value="RIBONUCLEASE"/>
    <property type="match status" value="1"/>
</dbReference>
<dbReference type="GO" id="GO:0045087">
    <property type="term" value="P:innate immune response"/>
    <property type="evidence" value="ECO:0007669"/>
    <property type="project" value="TreeGrafter"/>
</dbReference>
<dbReference type="GO" id="GO:0061844">
    <property type="term" value="P:antimicrobial humoral immune response mediated by antimicrobial peptide"/>
    <property type="evidence" value="ECO:0007669"/>
    <property type="project" value="TreeGrafter"/>
</dbReference>
<evidence type="ECO:0000259" key="16">
    <source>
        <dbReference type="SMART" id="SM00092"/>
    </source>
</evidence>
<dbReference type="Pfam" id="PF00074">
    <property type="entry name" value="RnaseA"/>
    <property type="match status" value="2"/>
</dbReference>
<evidence type="ECO:0000256" key="1">
    <source>
        <dbReference type="ARBA" id="ARBA00004613"/>
    </source>
</evidence>
<keyword evidence="10" id="KW-1015">Disulfide bond</keyword>
<dbReference type="GO" id="GO:0005615">
    <property type="term" value="C:extracellular space"/>
    <property type="evidence" value="ECO:0007669"/>
    <property type="project" value="TreeGrafter"/>
</dbReference>
<evidence type="ECO:0000256" key="6">
    <source>
        <dbReference type="ARBA" id="ARBA00022729"/>
    </source>
</evidence>
<feature type="chain" id="PRO_5024469402" description="Ribonuclease 4" evidence="14">
    <location>
        <begin position="23"/>
        <end position="239"/>
    </location>
</feature>
<keyword evidence="4" id="KW-0929">Antimicrobial</keyword>
<proteinExistence type="inferred from homology"/>
<accession>A0A5N4E0B0</accession>
<evidence type="ECO:0000313" key="18">
    <source>
        <dbReference type="Proteomes" id="UP000299084"/>
    </source>
</evidence>
<evidence type="ECO:0000256" key="8">
    <source>
        <dbReference type="ARBA" id="ARBA00022801"/>
    </source>
</evidence>
<evidence type="ECO:0000256" key="2">
    <source>
        <dbReference type="ARBA" id="ARBA00005600"/>
    </source>
</evidence>
<dbReference type="SUPFAM" id="SSF54076">
    <property type="entry name" value="RNase A-like"/>
    <property type="match status" value="2"/>
</dbReference>
<evidence type="ECO:0000256" key="14">
    <source>
        <dbReference type="RuleBase" id="RU000651"/>
    </source>
</evidence>
<dbReference type="GO" id="GO:0050830">
    <property type="term" value="P:defense response to Gram-positive bacterium"/>
    <property type="evidence" value="ECO:0007669"/>
    <property type="project" value="TreeGrafter"/>
</dbReference>
<dbReference type="FunFam" id="3.10.130.10:FF:000001">
    <property type="entry name" value="Ribonuclease pancreatic"/>
    <property type="match status" value="1"/>
</dbReference>
<dbReference type="GO" id="GO:0003676">
    <property type="term" value="F:nucleic acid binding"/>
    <property type="evidence" value="ECO:0007669"/>
    <property type="project" value="InterPro"/>
</dbReference>
<feature type="transmembrane region" description="Helical" evidence="15">
    <location>
        <begin position="101"/>
        <end position="120"/>
    </location>
</feature>
<evidence type="ECO:0000256" key="7">
    <source>
        <dbReference type="ARBA" id="ARBA00022759"/>
    </source>
</evidence>
<keyword evidence="18" id="KW-1185">Reference proteome</keyword>
<sequence>MVMGPLLLVFLLGVGLIPPTLAQGYQEFLSKHHDANPRGRDDRYCETMMRRRGLTSPCKDTNTFVHGSSNNIRAICEDTNGEPYGIGTSKVVMALQKTHSLLLLVLLTLLGLGLVQPSYGQSYMYQRFLRQHVDPAGRGGSDSYCNLMMQRRKMTSYQCKYFNTFIHEDIWKIQSICSTTSIQCKNGKMNCHEGVVKVTDCRETGSSRAPNCRYRATASMRRVVIACEGNPEVPVHFDK</sequence>
<evidence type="ECO:0000256" key="10">
    <source>
        <dbReference type="ARBA" id="ARBA00023157"/>
    </source>
</evidence>
<dbReference type="GO" id="GO:0019731">
    <property type="term" value="P:antibacterial humoral response"/>
    <property type="evidence" value="ECO:0007669"/>
    <property type="project" value="TreeGrafter"/>
</dbReference>
<keyword evidence="15" id="KW-1133">Transmembrane helix</keyword>
<comment type="caution">
    <text evidence="17">The sequence shown here is derived from an EMBL/GenBank/DDBJ whole genome shotgun (WGS) entry which is preliminary data.</text>
</comment>
<evidence type="ECO:0000256" key="13">
    <source>
        <dbReference type="ARBA" id="ARBA00045536"/>
    </source>
</evidence>
<dbReference type="PANTHER" id="PTHR11437:SF53">
    <property type="entry name" value="RIBONUCLEASE 4"/>
    <property type="match status" value="1"/>
</dbReference>
<comment type="function">
    <text evidence="13">Cleaves preferentially after uridine bases. Has antimicrobial activity against uropathogenic E.coli (UPEC). Probably contributes to urinary tract sterility.</text>
</comment>
<evidence type="ECO:0000256" key="3">
    <source>
        <dbReference type="ARBA" id="ARBA00022525"/>
    </source>
</evidence>
<comment type="subcellular location">
    <subcellularLocation>
        <location evidence="1">Secreted</location>
    </subcellularLocation>
</comment>
<evidence type="ECO:0000256" key="15">
    <source>
        <dbReference type="SAM" id="Phobius"/>
    </source>
</evidence>
<comment type="similarity">
    <text evidence="2 14">Belongs to the pancreatic ribonuclease family.</text>
</comment>
<dbReference type="InterPro" id="IPR001427">
    <property type="entry name" value="RNaseA"/>
</dbReference>
<dbReference type="PROSITE" id="PS00127">
    <property type="entry name" value="RNASE_PANCREATIC"/>
    <property type="match status" value="2"/>
</dbReference>
<dbReference type="CDD" id="cd06265">
    <property type="entry name" value="RNase_A_canonical"/>
    <property type="match status" value="1"/>
</dbReference>
<keyword evidence="15" id="KW-0812">Transmembrane</keyword>
<dbReference type="GO" id="GO:0004519">
    <property type="term" value="F:endonuclease activity"/>
    <property type="evidence" value="ECO:0007669"/>
    <property type="project" value="UniProtKB-KW"/>
</dbReference>
<feature type="signal peptide" evidence="14">
    <location>
        <begin position="1"/>
        <end position="22"/>
    </location>
</feature>
<feature type="domain" description="Ribonuclease A-domain" evidence="16">
    <location>
        <begin position="21"/>
        <end position="105"/>
    </location>
</feature>
<keyword evidence="5 14" id="KW-0540">Nuclease</keyword>
<dbReference type="AlphaFoldDB" id="A0A5N4E0B0"/>
<protein>
    <recommendedName>
        <fullName evidence="12">Ribonuclease 4</fullName>
    </recommendedName>
</protein>
<feature type="domain" description="Ribonuclease A-domain" evidence="16">
    <location>
        <begin position="121"/>
        <end position="239"/>
    </location>
</feature>
<dbReference type="GO" id="GO:0004540">
    <property type="term" value="F:RNA nuclease activity"/>
    <property type="evidence" value="ECO:0007669"/>
    <property type="project" value="UniProtKB-ARBA"/>
</dbReference>
<keyword evidence="3" id="KW-0964">Secreted</keyword>
<evidence type="ECO:0000256" key="5">
    <source>
        <dbReference type="ARBA" id="ARBA00022722"/>
    </source>
</evidence>
<keyword evidence="11" id="KW-0873">Pyrrolidone carboxylic acid</keyword>
<keyword evidence="9" id="KW-0044">Antibiotic</keyword>
<dbReference type="GO" id="GO:0001525">
    <property type="term" value="P:angiogenesis"/>
    <property type="evidence" value="ECO:0007669"/>
    <property type="project" value="TreeGrafter"/>
</dbReference>
<dbReference type="SMART" id="SM00092">
    <property type="entry name" value="RNAse_Pc"/>
    <property type="match status" value="2"/>
</dbReference>
<evidence type="ECO:0000256" key="4">
    <source>
        <dbReference type="ARBA" id="ARBA00022529"/>
    </source>
</evidence>
<dbReference type="InterPro" id="IPR036816">
    <property type="entry name" value="RNaseA-like_dom_sf"/>
</dbReference>
<dbReference type="InterPro" id="IPR023412">
    <property type="entry name" value="RNaseA_domain"/>
</dbReference>
<dbReference type="Gene3D" id="3.10.130.10">
    <property type="entry name" value="Ribonuclease A-like domain"/>
    <property type="match status" value="2"/>
</dbReference>
<keyword evidence="7 14" id="KW-0255">Endonuclease</keyword>
<keyword evidence="6 14" id="KW-0732">Signal</keyword>